<sequence length="155" mass="16112">MTTLRALFTMAALAACAGTAQAQTVVTMEGHCEKLVIGGQDITPNCKEKLTNTVIGNRTSFDFSANDGQTLSFAGSGAQQEATEITEALQPINLVTPGQSNKDGIVRSPAPGVGSCKFSSPEPGKTQIACEANSQGKSYAGTFITDTKPKDAPKR</sequence>
<evidence type="ECO:0000313" key="2">
    <source>
        <dbReference type="EMBL" id="GEP10656.1"/>
    </source>
</evidence>
<evidence type="ECO:0000313" key="3">
    <source>
        <dbReference type="Proteomes" id="UP000321750"/>
    </source>
</evidence>
<dbReference type="EMBL" id="BJZV01000013">
    <property type="protein sequence ID" value="GEP10656.1"/>
    <property type="molecule type" value="Genomic_DNA"/>
</dbReference>
<dbReference type="OrthoDB" id="8017628at2"/>
<feature type="chain" id="PRO_5022194018" description="Lipoprotein" evidence="1">
    <location>
        <begin position="23"/>
        <end position="155"/>
    </location>
</feature>
<proteinExistence type="predicted"/>
<dbReference type="Proteomes" id="UP000321750">
    <property type="component" value="Unassembled WGS sequence"/>
</dbReference>
<dbReference type="PROSITE" id="PS51257">
    <property type="entry name" value="PROKAR_LIPOPROTEIN"/>
    <property type="match status" value="1"/>
</dbReference>
<name>A0A512JL16_9HYPH</name>
<dbReference type="AlphaFoldDB" id="A0A512JL16"/>
<protein>
    <recommendedName>
        <fullName evidence="4">Lipoprotein</fullName>
    </recommendedName>
</protein>
<evidence type="ECO:0008006" key="4">
    <source>
        <dbReference type="Google" id="ProtNLM"/>
    </source>
</evidence>
<gene>
    <name evidence="2" type="ORF">MGN01_25010</name>
</gene>
<feature type="signal peptide" evidence="1">
    <location>
        <begin position="1"/>
        <end position="22"/>
    </location>
</feature>
<evidence type="ECO:0000256" key="1">
    <source>
        <dbReference type="SAM" id="SignalP"/>
    </source>
</evidence>
<keyword evidence="3" id="KW-1185">Reference proteome</keyword>
<organism evidence="2 3">
    <name type="scientific">Methylobacterium gnaphalii</name>
    <dbReference type="NCBI Taxonomy" id="1010610"/>
    <lineage>
        <taxon>Bacteria</taxon>
        <taxon>Pseudomonadati</taxon>
        <taxon>Pseudomonadota</taxon>
        <taxon>Alphaproteobacteria</taxon>
        <taxon>Hyphomicrobiales</taxon>
        <taxon>Methylobacteriaceae</taxon>
        <taxon>Methylobacterium</taxon>
    </lineage>
</organism>
<keyword evidence="1" id="KW-0732">Signal</keyword>
<comment type="caution">
    <text evidence="2">The sequence shown here is derived from an EMBL/GenBank/DDBJ whole genome shotgun (WGS) entry which is preliminary data.</text>
</comment>
<reference evidence="2 3" key="1">
    <citation type="submission" date="2019-07" db="EMBL/GenBank/DDBJ databases">
        <title>Whole genome shotgun sequence of Methylobacterium gnaphalii NBRC 107716.</title>
        <authorList>
            <person name="Hosoyama A."/>
            <person name="Uohara A."/>
            <person name="Ohji S."/>
            <person name="Ichikawa N."/>
        </authorList>
    </citation>
    <scope>NUCLEOTIDE SEQUENCE [LARGE SCALE GENOMIC DNA]</scope>
    <source>
        <strain evidence="2 3">NBRC 107716</strain>
    </source>
</reference>
<dbReference type="RefSeq" id="WP_147046931.1">
    <property type="nucleotide sequence ID" value="NZ_BJZV01000013.1"/>
</dbReference>
<accession>A0A512JL16</accession>